<protein>
    <submittedName>
        <fullName evidence="2">ImmA/IrrE family metallo-endopeptidase</fullName>
    </submittedName>
</protein>
<dbReference type="AlphaFoldDB" id="A0A949K517"/>
<accession>A0A949K517</accession>
<gene>
    <name evidence="2" type="ORF">KTH89_24525</name>
</gene>
<dbReference type="Pfam" id="PF06114">
    <property type="entry name" value="Peptidase_M78"/>
    <property type="match status" value="1"/>
</dbReference>
<dbReference type="RefSeq" id="WP_238723448.1">
    <property type="nucleotide sequence ID" value="NZ_JAHQCW010000078.1"/>
</dbReference>
<dbReference type="EMBL" id="JAHQCW010000078">
    <property type="protein sequence ID" value="MBU9739707.1"/>
    <property type="molecule type" value="Genomic_DNA"/>
</dbReference>
<comment type="caution">
    <text evidence="2">The sequence shown here is derived from an EMBL/GenBank/DDBJ whole genome shotgun (WGS) entry which is preliminary data.</text>
</comment>
<keyword evidence="3" id="KW-1185">Reference proteome</keyword>
<name>A0A949K517_9FIRM</name>
<evidence type="ECO:0000313" key="2">
    <source>
        <dbReference type="EMBL" id="MBU9739707.1"/>
    </source>
</evidence>
<dbReference type="Proteomes" id="UP000712157">
    <property type="component" value="Unassembled WGS sequence"/>
</dbReference>
<dbReference type="InterPro" id="IPR010359">
    <property type="entry name" value="IrrE_HExxH"/>
</dbReference>
<evidence type="ECO:0000313" key="3">
    <source>
        <dbReference type="Proteomes" id="UP000712157"/>
    </source>
</evidence>
<proteinExistence type="predicted"/>
<dbReference type="Gene3D" id="1.10.10.2910">
    <property type="match status" value="1"/>
</dbReference>
<feature type="domain" description="IrrE N-terminal-like" evidence="1">
    <location>
        <begin position="27"/>
        <end position="136"/>
    </location>
</feature>
<organism evidence="2 3">
    <name type="scientific">Diplocloster agilis</name>
    <dbReference type="NCBI Taxonomy" id="2850323"/>
    <lineage>
        <taxon>Bacteria</taxon>
        <taxon>Bacillati</taxon>
        <taxon>Bacillota</taxon>
        <taxon>Clostridia</taxon>
        <taxon>Lachnospirales</taxon>
        <taxon>Lachnospiraceae</taxon>
        <taxon>Diplocloster</taxon>
    </lineage>
</organism>
<sequence length="143" mass="16995">MSFDNIKKEVAYLKKYYKTDDPFEIAKSKNILLLYEALGSVNGYYNKILRQQQIHINHDLSRIQKYFTCAHELGHAVMDPETNTPFLRNNTYLSVDKMEIRANKFAVELLIDDVFFLENWQYTTDQMARMLGYQKELIELRLV</sequence>
<evidence type="ECO:0000259" key="1">
    <source>
        <dbReference type="Pfam" id="PF06114"/>
    </source>
</evidence>
<reference evidence="2" key="1">
    <citation type="submission" date="2021-06" db="EMBL/GenBank/DDBJ databases">
        <title>Description of novel taxa of the family Lachnospiraceae.</title>
        <authorList>
            <person name="Chaplin A.V."/>
            <person name="Sokolova S.R."/>
            <person name="Pikina A.P."/>
            <person name="Korzhanova M."/>
            <person name="Belova V."/>
            <person name="Korostin D."/>
            <person name="Efimov B.A."/>
        </authorList>
    </citation>
    <scope>NUCLEOTIDE SEQUENCE</scope>
    <source>
        <strain evidence="2">ASD5720</strain>
    </source>
</reference>